<evidence type="ECO:0000256" key="9">
    <source>
        <dbReference type="PROSITE-ProRule" id="PRU10141"/>
    </source>
</evidence>
<evidence type="ECO:0000259" key="12">
    <source>
        <dbReference type="PROSITE" id="PS50011"/>
    </source>
</evidence>
<dbReference type="SMART" id="SM00220">
    <property type="entry name" value="S_TKc"/>
    <property type="match status" value="1"/>
</dbReference>
<dbReference type="FunFam" id="1.10.510.10:FF:000535">
    <property type="entry name" value="Serine/threonine-protein kinase a"/>
    <property type="match status" value="1"/>
</dbReference>
<feature type="region of interest" description="Disordered" evidence="11">
    <location>
        <begin position="313"/>
        <end position="343"/>
    </location>
</feature>
<evidence type="ECO:0000256" key="4">
    <source>
        <dbReference type="ARBA" id="ARBA00022741"/>
    </source>
</evidence>
<organism evidence="13 14">
    <name type="scientific">Paramecium pentaurelia</name>
    <dbReference type="NCBI Taxonomy" id="43138"/>
    <lineage>
        <taxon>Eukaryota</taxon>
        <taxon>Sar</taxon>
        <taxon>Alveolata</taxon>
        <taxon>Ciliophora</taxon>
        <taxon>Intramacronucleata</taxon>
        <taxon>Oligohymenophorea</taxon>
        <taxon>Peniculida</taxon>
        <taxon>Parameciidae</taxon>
        <taxon>Paramecium</taxon>
    </lineage>
</organism>
<gene>
    <name evidence="13" type="ORF">PPENT_87.1.T0190054</name>
</gene>
<dbReference type="CDD" id="cd08215">
    <property type="entry name" value="STKc_Nek"/>
    <property type="match status" value="1"/>
</dbReference>
<evidence type="ECO:0000313" key="14">
    <source>
        <dbReference type="Proteomes" id="UP000689195"/>
    </source>
</evidence>
<dbReference type="PANTHER" id="PTHR44899:SF3">
    <property type="entry name" value="SERINE_THREONINE-PROTEIN KINASE NEK1"/>
    <property type="match status" value="1"/>
</dbReference>
<dbReference type="GO" id="GO:0005524">
    <property type="term" value="F:ATP binding"/>
    <property type="evidence" value="ECO:0007669"/>
    <property type="project" value="UniProtKB-UniRule"/>
</dbReference>
<feature type="domain" description="Protein kinase" evidence="12">
    <location>
        <begin position="29"/>
        <end position="275"/>
    </location>
</feature>
<evidence type="ECO:0000256" key="3">
    <source>
        <dbReference type="ARBA" id="ARBA00022679"/>
    </source>
</evidence>
<protein>
    <recommendedName>
        <fullName evidence="1">non-specific serine/threonine protein kinase</fullName>
        <ecNumber evidence="1">2.7.11.1</ecNumber>
    </recommendedName>
</protein>
<keyword evidence="5" id="KW-0418">Kinase</keyword>
<comment type="caution">
    <text evidence="13">The sequence shown here is derived from an EMBL/GenBank/DDBJ whole genome shotgun (WGS) entry which is preliminary data.</text>
</comment>
<comment type="catalytic activity">
    <reaction evidence="7">
        <text>L-threonyl-[protein] + ATP = O-phospho-L-threonyl-[protein] + ADP + H(+)</text>
        <dbReference type="Rhea" id="RHEA:46608"/>
        <dbReference type="Rhea" id="RHEA-COMP:11060"/>
        <dbReference type="Rhea" id="RHEA-COMP:11605"/>
        <dbReference type="ChEBI" id="CHEBI:15378"/>
        <dbReference type="ChEBI" id="CHEBI:30013"/>
        <dbReference type="ChEBI" id="CHEBI:30616"/>
        <dbReference type="ChEBI" id="CHEBI:61977"/>
        <dbReference type="ChEBI" id="CHEBI:456216"/>
        <dbReference type="EC" id="2.7.11.1"/>
    </reaction>
</comment>
<evidence type="ECO:0000256" key="10">
    <source>
        <dbReference type="RuleBase" id="RU000304"/>
    </source>
</evidence>
<dbReference type="InterPro" id="IPR051131">
    <property type="entry name" value="NEK_Ser/Thr_kinase_NIMA"/>
</dbReference>
<dbReference type="AlphaFoldDB" id="A0A8S1TBY0"/>
<feature type="compositionally biased region" description="Low complexity" evidence="11">
    <location>
        <begin position="399"/>
        <end position="411"/>
    </location>
</feature>
<dbReference type="InterPro" id="IPR008271">
    <property type="entry name" value="Ser/Thr_kinase_AS"/>
</dbReference>
<dbReference type="EMBL" id="CAJJDO010000019">
    <property type="protein sequence ID" value="CAD8149328.1"/>
    <property type="molecule type" value="Genomic_DNA"/>
</dbReference>
<feature type="binding site" evidence="9">
    <location>
        <position position="59"/>
    </location>
    <ligand>
        <name>ATP</name>
        <dbReference type="ChEBI" id="CHEBI:30616"/>
    </ligand>
</feature>
<dbReference type="OrthoDB" id="307670at2759"/>
<evidence type="ECO:0000256" key="2">
    <source>
        <dbReference type="ARBA" id="ARBA00022527"/>
    </source>
</evidence>
<feature type="compositionally biased region" description="Basic and acidic residues" evidence="11">
    <location>
        <begin position="313"/>
        <end position="333"/>
    </location>
</feature>
<dbReference type="PROSITE" id="PS00107">
    <property type="entry name" value="PROTEIN_KINASE_ATP"/>
    <property type="match status" value="1"/>
</dbReference>
<evidence type="ECO:0000256" key="6">
    <source>
        <dbReference type="ARBA" id="ARBA00022840"/>
    </source>
</evidence>
<keyword evidence="14" id="KW-1185">Reference proteome</keyword>
<evidence type="ECO:0000313" key="13">
    <source>
        <dbReference type="EMBL" id="CAD8149328.1"/>
    </source>
</evidence>
<name>A0A8S1TBY0_9CILI</name>
<dbReference type="EC" id="2.7.11.1" evidence="1"/>
<evidence type="ECO:0000256" key="1">
    <source>
        <dbReference type="ARBA" id="ARBA00012513"/>
    </source>
</evidence>
<comment type="catalytic activity">
    <reaction evidence="8">
        <text>L-seryl-[protein] + ATP = O-phospho-L-seryl-[protein] + ADP + H(+)</text>
        <dbReference type="Rhea" id="RHEA:17989"/>
        <dbReference type="Rhea" id="RHEA-COMP:9863"/>
        <dbReference type="Rhea" id="RHEA-COMP:11604"/>
        <dbReference type="ChEBI" id="CHEBI:15378"/>
        <dbReference type="ChEBI" id="CHEBI:29999"/>
        <dbReference type="ChEBI" id="CHEBI:30616"/>
        <dbReference type="ChEBI" id="CHEBI:83421"/>
        <dbReference type="ChEBI" id="CHEBI:456216"/>
        <dbReference type="EC" id="2.7.11.1"/>
    </reaction>
</comment>
<evidence type="ECO:0000256" key="7">
    <source>
        <dbReference type="ARBA" id="ARBA00047899"/>
    </source>
</evidence>
<dbReference type="PANTHER" id="PTHR44899">
    <property type="entry name" value="CAMK FAMILY PROTEIN KINASE"/>
    <property type="match status" value="1"/>
</dbReference>
<dbReference type="PROSITE" id="PS50011">
    <property type="entry name" value="PROTEIN_KINASE_DOM"/>
    <property type="match status" value="1"/>
</dbReference>
<keyword evidence="3" id="KW-0808">Transferase</keyword>
<dbReference type="InterPro" id="IPR000719">
    <property type="entry name" value="Prot_kinase_dom"/>
</dbReference>
<keyword evidence="6 9" id="KW-0067">ATP-binding</keyword>
<feature type="region of interest" description="Disordered" evidence="11">
    <location>
        <begin position="387"/>
        <end position="417"/>
    </location>
</feature>
<comment type="similarity">
    <text evidence="10">Belongs to the protein kinase superfamily.</text>
</comment>
<sequence>MDEDSHIIIDDITSLSHEIQVDETLIKQYKKQRLLGVGAYGKAYLVTSDDENQIKYVMKVLPQSASAKKEALILQNLRHDNIIQYVETFIDSKNRLCIIMEYANNGTLGQYIKSRQQPLPETQIIDWFTQLCLAIQCVHSQRIIHRDIKAENVFLHDDKLKLGDFGIARSVEETLATTFIGTPYYLSPEIIQNQPYSYKSDIWALGVLLYEMCTFKYPFQAESLPGLATKIMKGKIQPISAQVYSQNMKNLIQNLLQIDQNKRPTIEQILQNQIIQNRIKQLNIKQQPITKIAIQPIQKKQQHQVIIKKDEYKQQKKQTREEQTKFMKQDIQKKKSQQQQQKPQELIIESFGQPKKQDQQQSEKKIVKNKDIPEIYLPFMSQIEQKQQQLNSAKEKQNEQLVQSQQQNSKKQNPRLGYERAEKIRSALEKELGLNEFLSIYNTFKNLREKNSLEDIAKQYGPYYTDLIPNMQQELIQAFLPSLFILLEFDLDE</sequence>
<dbReference type="Pfam" id="PF00069">
    <property type="entry name" value="Pkinase"/>
    <property type="match status" value="1"/>
</dbReference>
<reference evidence="13" key="1">
    <citation type="submission" date="2021-01" db="EMBL/GenBank/DDBJ databases">
        <authorList>
            <consortium name="Genoscope - CEA"/>
            <person name="William W."/>
        </authorList>
    </citation>
    <scope>NUCLEOTIDE SEQUENCE</scope>
</reference>
<evidence type="ECO:0000256" key="11">
    <source>
        <dbReference type="SAM" id="MobiDB-lite"/>
    </source>
</evidence>
<dbReference type="PROSITE" id="PS00108">
    <property type="entry name" value="PROTEIN_KINASE_ST"/>
    <property type="match status" value="1"/>
</dbReference>
<dbReference type="InterPro" id="IPR017441">
    <property type="entry name" value="Protein_kinase_ATP_BS"/>
</dbReference>
<dbReference type="GO" id="GO:0004674">
    <property type="term" value="F:protein serine/threonine kinase activity"/>
    <property type="evidence" value="ECO:0007669"/>
    <property type="project" value="UniProtKB-KW"/>
</dbReference>
<accession>A0A8S1TBY0</accession>
<evidence type="ECO:0000256" key="8">
    <source>
        <dbReference type="ARBA" id="ARBA00048679"/>
    </source>
</evidence>
<keyword evidence="2 10" id="KW-0723">Serine/threonine-protein kinase</keyword>
<evidence type="ECO:0000256" key="5">
    <source>
        <dbReference type="ARBA" id="ARBA00022777"/>
    </source>
</evidence>
<keyword evidence="4 9" id="KW-0547">Nucleotide-binding</keyword>
<proteinExistence type="inferred from homology"/>
<dbReference type="Proteomes" id="UP000689195">
    <property type="component" value="Unassembled WGS sequence"/>
</dbReference>